<evidence type="ECO:0000313" key="9">
    <source>
        <dbReference type="EMBL" id="TCP62676.1"/>
    </source>
</evidence>
<keyword evidence="2 8" id="KW-0732">Signal</keyword>
<evidence type="ECO:0000313" key="10">
    <source>
        <dbReference type="Proteomes" id="UP000294813"/>
    </source>
</evidence>
<dbReference type="GO" id="GO:0016020">
    <property type="term" value="C:membrane"/>
    <property type="evidence" value="ECO:0007669"/>
    <property type="project" value="UniProtKB-SubCell"/>
</dbReference>
<sequence length="278" mass="30218">MKKIVSMMLAGMLLVAGLMTGCAQSGGGGAQSTVAPAATAKVLKVGAAVVPHAEILEFIKPKLRSEGVDLQVVVMDDEAQLNPALNDKQIDANYFQHVPYLDSVSKEKGYNFTVATKVHIEPIGFYSQKIKSADEIKVGSTIAIPNNPSNEYRALVLLENKGLLKLKAGISNYQATPRDIIDNPKQLKFVEVEAPQLTRVLPDVNGAVINTNYILDAKIDPASALFRENAESPYANIVVVRQGDENRDEIKKLDKALRSPEVKQFIQDTYKGAVVPAF</sequence>
<dbReference type="Pfam" id="PF03180">
    <property type="entry name" value="Lipoprotein_9"/>
    <property type="match status" value="1"/>
</dbReference>
<dbReference type="Proteomes" id="UP000294813">
    <property type="component" value="Unassembled WGS sequence"/>
</dbReference>
<dbReference type="OrthoDB" id="9812878at2"/>
<proteinExistence type="inferred from homology"/>
<evidence type="ECO:0000256" key="1">
    <source>
        <dbReference type="ARBA" id="ARBA00004635"/>
    </source>
</evidence>
<evidence type="ECO:0000256" key="6">
    <source>
        <dbReference type="PIRNR" id="PIRNR002854"/>
    </source>
</evidence>
<evidence type="ECO:0000256" key="8">
    <source>
        <dbReference type="SAM" id="SignalP"/>
    </source>
</evidence>
<evidence type="ECO:0000256" key="5">
    <source>
        <dbReference type="ARBA" id="ARBA00023288"/>
    </source>
</evidence>
<organism evidence="9 10">
    <name type="scientific">Heliophilum fasciatum</name>
    <dbReference type="NCBI Taxonomy" id="35700"/>
    <lineage>
        <taxon>Bacteria</taxon>
        <taxon>Bacillati</taxon>
        <taxon>Bacillota</taxon>
        <taxon>Clostridia</taxon>
        <taxon>Eubacteriales</taxon>
        <taxon>Heliobacteriaceae</taxon>
        <taxon>Heliophilum</taxon>
    </lineage>
</organism>
<gene>
    <name evidence="9" type="ORF">EDD73_11924</name>
</gene>
<evidence type="ECO:0000256" key="4">
    <source>
        <dbReference type="ARBA" id="ARBA00023139"/>
    </source>
</evidence>
<comment type="similarity">
    <text evidence="6">Belongs to the nlpA lipoprotein family.</text>
</comment>
<dbReference type="PROSITE" id="PS51257">
    <property type="entry name" value="PROKAR_LIPOPROTEIN"/>
    <property type="match status" value="1"/>
</dbReference>
<feature type="signal peptide" evidence="8">
    <location>
        <begin position="1"/>
        <end position="25"/>
    </location>
</feature>
<feature type="lipid moiety-binding region" description="S-diacylglycerol cysteine" evidence="7">
    <location>
        <position position="22"/>
    </location>
</feature>
<dbReference type="PIRSF" id="PIRSF002854">
    <property type="entry name" value="MetQ"/>
    <property type="match status" value="1"/>
</dbReference>
<dbReference type="InterPro" id="IPR004872">
    <property type="entry name" value="Lipoprotein_NlpA"/>
</dbReference>
<keyword evidence="3" id="KW-0472">Membrane</keyword>
<dbReference type="PANTHER" id="PTHR30429">
    <property type="entry name" value="D-METHIONINE-BINDING LIPOPROTEIN METQ"/>
    <property type="match status" value="1"/>
</dbReference>
<comment type="caution">
    <text evidence="9">The sequence shown here is derived from an EMBL/GenBank/DDBJ whole genome shotgun (WGS) entry which is preliminary data.</text>
</comment>
<dbReference type="SUPFAM" id="SSF53850">
    <property type="entry name" value="Periplasmic binding protein-like II"/>
    <property type="match status" value="1"/>
</dbReference>
<name>A0A4V2SWJ3_9FIRM</name>
<keyword evidence="5 6" id="KW-0449">Lipoprotein</keyword>
<protein>
    <recommendedName>
        <fullName evidence="6">Lipoprotein</fullName>
    </recommendedName>
</protein>
<dbReference type="PANTHER" id="PTHR30429:SF0">
    <property type="entry name" value="METHIONINE-BINDING LIPOPROTEIN METQ"/>
    <property type="match status" value="1"/>
</dbReference>
<dbReference type="Gene3D" id="3.40.190.10">
    <property type="entry name" value="Periplasmic binding protein-like II"/>
    <property type="match status" value="2"/>
</dbReference>
<evidence type="ECO:0000256" key="3">
    <source>
        <dbReference type="ARBA" id="ARBA00023136"/>
    </source>
</evidence>
<dbReference type="EMBL" id="SLXT01000019">
    <property type="protein sequence ID" value="TCP62676.1"/>
    <property type="molecule type" value="Genomic_DNA"/>
</dbReference>
<dbReference type="CDD" id="cd13597">
    <property type="entry name" value="PBP2_lipoprotein_Tp32"/>
    <property type="match status" value="1"/>
</dbReference>
<accession>A0A4V2SWJ3</accession>
<evidence type="ECO:0000256" key="7">
    <source>
        <dbReference type="PIRSR" id="PIRSR002854-1"/>
    </source>
</evidence>
<reference evidence="9 10" key="1">
    <citation type="submission" date="2019-03" db="EMBL/GenBank/DDBJ databases">
        <title>Genomic Encyclopedia of Type Strains, Phase IV (KMG-IV): sequencing the most valuable type-strain genomes for metagenomic binning, comparative biology and taxonomic classification.</title>
        <authorList>
            <person name="Goeker M."/>
        </authorList>
    </citation>
    <scope>NUCLEOTIDE SEQUENCE [LARGE SCALE GENOMIC DNA]</scope>
    <source>
        <strain evidence="9 10">DSM 11170</strain>
    </source>
</reference>
<dbReference type="AlphaFoldDB" id="A0A4V2SWJ3"/>
<comment type="subcellular location">
    <subcellularLocation>
        <location evidence="1">Membrane</location>
        <topology evidence="1">Lipid-anchor</topology>
    </subcellularLocation>
</comment>
<keyword evidence="4" id="KW-0564">Palmitate</keyword>
<keyword evidence="10" id="KW-1185">Reference proteome</keyword>
<evidence type="ECO:0000256" key="2">
    <source>
        <dbReference type="ARBA" id="ARBA00022729"/>
    </source>
</evidence>
<dbReference type="RefSeq" id="WP_131919717.1">
    <property type="nucleotide sequence ID" value="NZ_JAOQNU010000018.1"/>
</dbReference>
<feature type="chain" id="PRO_5038665533" description="Lipoprotein" evidence="8">
    <location>
        <begin position="26"/>
        <end position="278"/>
    </location>
</feature>